<feature type="region of interest" description="Disordered" evidence="1">
    <location>
        <begin position="207"/>
        <end position="226"/>
    </location>
</feature>
<proteinExistence type="predicted"/>
<reference evidence="2" key="1">
    <citation type="submission" date="2021-01" db="EMBL/GenBank/DDBJ databases">
        <authorList>
            <person name="Corre E."/>
            <person name="Pelletier E."/>
            <person name="Niang G."/>
            <person name="Scheremetjew M."/>
            <person name="Finn R."/>
            <person name="Kale V."/>
            <person name="Holt S."/>
            <person name="Cochrane G."/>
            <person name="Meng A."/>
            <person name="Brown T."/>
            <person name="Cohen L."/>
        </authorList>
    </citation>
    <scope>NUCLEOTIDE SEQUENCE</scope>
    <source>
        <strain evidence="2">Isolate 1302-5</strain>
    </source>
</reference>
<dbReference type="EMBL" id="HBKQ01004817">
    <property type="protein sequence ID" value="CAE2207706.1"/>
    <property type="molecule type" value="Transcribed_RNA"/>
</dbReference>
<evidence type="ECO:0000313" key="2">
    <source>
        <dbReference type="EMBL" id="CAE2207706.1"/>
    </source>
</evidence>
<organism evidence="2">
    <name type="scientific">Odontella aurita</name>
    <dbReference type="NCBI Taxonomy" id="265563"/>
    <lineage>
        <taxon>Eukaryota</taxon>
        <taxon>Sar</taxon>
        <taxon>Stramenopiles</taxon>
        <taxon>Ochrophyta</taxon>
        <taxon>Bacillariophyta</taxon>
        <taxon>Mediophyceae</taxon>
        <taxon>Biddulphiophycidae</taxon>
        <taxon>Eupodiscales</taxon>
        <taxon>Odontellaceae</taxon>
        <taxon>Odontella</taxon>
    </lineage>
</organism>
<accession>A0A7S4HS27</accession>
<protein>
    <submittedName>
        <fullName evidence="2">Uncharacterized protein</fullName>
    </submittedName>
</protein>
<sequence length="1015" mass="110674">MEQEELIVALGSLCSIESPIFEKDYGWDRESLPPAVVRTVVRPGHFARILGGQSVAKTSALKSSRRVDGRHLTPWCISGQGWSLVGIPRGNDQHSHFFISWEGATAAFGAYVQRLHGAELATLSDRHVLPSISVFCDVLPTDVFVTMGKNQRAHNSGKAKKTIAAASPVRLPFTSSSLFTKPFMLPDRLQKLEKRKSEGHNVGYTDFGMHRSDSFHEDEEEPSGDAGFDDIVTTALDSITSMIPFHEHHDPRNAIAHPMVGSAGPGASHRAKSALLLRHCSSWTQLDDNEENRALIDGQVIVACFRLGPSMQHYRSLTLRKNVITNGIATPFHQVLSWLCQRKDYFTAASVALNLLNDLEALRDLRGSPAGSSEGSHDERSYLEGLLDGIIPLEGSDFAACASSITDNKSNPGLLVENMTLLHRHSKEKSTQTPSTVTSLADMAVGCLIRGGAGMSQTLEGFLGRNTYYDASRACLMLAATTANAISDQHEMKALSEPRKQSDESVFKCESPMENILWPIRCLLRIAVTRDCMPTALLLLSATIPNEIRCRESRGSFGLEVDTCRPSLDLCISVVTMIVASSSSAAGYLLSLSDEQSHLSYWQSLDRDTQLSLSMISIQGKYPLLREAEVRAWALEEISSSVETMSMPRDEEPVLSSGWLKELCTACLSNAGCAFGHLSSLRSIPYGSEEDCEDGIGCRKEEMKFIRDALSPSPGTGGLDFDLLLPSLLLLQHRGVSWRDGVSVSTQSLLNMVCDLAGRQTLEEPSFAFDGVAVMKQCATAENILAAAYLIGGQDGFILHCADVLIKSLGLSMKQAESLLLKKGLLMRDTDRGISKVDSKEAMSPSFELSDGHRYLLWLLEEHVFNVKTFGQFDTSGVRGGIDPVFAARTCLRAWLCLMQSGNEGCRLWLVSWIRKKLGVTVKGTVSMQRLACAALCRALLWPDDGDLVDWNDGKGGTRCSVLAEDLGFPCDFLVELAQACCGLIEAIPAPIAEEVLSGGQDSDEVGLTGRTIQV</sequence>
<evidence type="ECO:0000256" key="1">
    <source>
        <dbReference type="SAM" id="MobiDB-lite"/>
    </source>
</evidence>
<gene>
    <name evidence="2" type="ORF">OAUR00152_LOCUS3327</name>
</gene>
<dbReference type="AlphaFoldDB" id="A0A7S4HS27"/>
<name>A0A7S4HS27_9STRA</name>